<dbReference type="GO" id="GO:0046872">
    <property type="term" value="F:metal ion binding"/>
    <property type="evidence" value="ECO:0007669"/>
    <property type="project" value="UniProtKB-KW"/>
</dbReference>
<dbReference type="AlphaFoldDB" id="A0AAI8EUJ2"/>
<evidence type="ECO:0000256" key="5">
    <source>
        <dbReference type="ARBA" id="ARBA00022759"/>
    </source>
</evidence>
<keyword evidence="7" id="KW-0460">Magnesium</keyword>
<dbReference type="EMBL" id="AE008923">
    <property type="protein sequence ID" value="AAM38872.1"/>
    <property type="molecule type" value="Genomic_DNA"/>
</dbReference>
<dbReference type="Pfam" id="PF01223">
    <property type="entry name" value="Endonuclease_NS"/>
    <property type="match status" value="1"/>
</dbReference>
<evidence type="ECO:0000256" key="10">
    <source>
        <dbReference type="RuleBase" id="RU366055"/>
    </source>
</evidence>
<reference evidence="14 15" key="1">
    <citation type="journal article" date="2002" name="Nature">
        <title>Comparison of the genomes of two Xanthomonas pathogens with differing host specificities.</title>
        <authorList>
            <person name="da Silva A.C."/>
            <person name="Ferro J.A."/>
            <person name="Reinach F.C."/>
            <person name="Farah C.S."/>
            <person name="Furlan L.R."/>
            <person name="Quaggio R.B."/>
            <person name="Monteiro-Vitorello C.B."/>
            <person name="Van Sluys M.A."/>
            <person name="Almeida N.F."/>
            <person name="Alves L.M."/>
            <person name="do Amaral A.M."/>
            <person name="Bertolini M.C."/>
            <person name="Camargo L.E."/>
            <person name="Camarotte G."/>
            <person name="Cannavan F."/>
            <person name="Cardozo J."/>
            <person name="Chambergo F."/>
            <person name="Ciapina L.P."/>
            <person name="Cicarelli R.M."/>
            <person name="Coutinho L.L."/>
            <person name="Cursino-Santos J.R."/>
            <person name="El-Dorry H."/>
            <person name="Faria J.B."/>
            <person name="Ferreira A.J."/>
            <person name="Ferreira R.C."/>
            <person name="Ferro M.I."/>
            <person name="Formighieri E.F."/>
            <person name="Franco M.C."/>
            <person name="Greggio C.C."/>
            <person name="Gruber A."/>
            <person name="Katsuyama A.M."/>
            <person name="Kishi L.T."/>
            <person name="Leite R.P."/>
            <person name="Lemos E.G."/>
            <person name="Lemos M.V."/>
            <person name="Locali E.C."/>
            <person name="Machado M.A."/>
            <person name="Madeira A.M."/>
            <person name="Martinez-Rossi N.M."/>
            <person name="Martins E.C."/>
            <person name="Meidanis J."/>
            <person name="Menck C.F."/>
            <person name="Miyaki C.Y."/>
            <person name="Moon D.H."/>
            <person name="Moreira L.M."/>
            <person name="Novo M.T."/>
            <person name="Okura V.K."/>
            <person name="Oliveira M.C."/>
            <person name="Oliveira V.R."/>
            <person name="Pereira H.A."/>
            <person name="Rossi A."/>
            <person name="Sena J.A."/>
            <person name="Silva C."/>
            <person name="de Souza R.F."/>
            <person name="Spinola L.A."/>
            <person name="Takita M.A."/>
            <person name="Tamura R.E."/>
            <person name="Teixeira E.C."/>
            <person name="Tezza R.I."/>
            <person name="Trindade dos Santos M."/>
            <person name="Truffi D."/>
            <person name="Tsai S.M."/>
            <person name="White F.F."/>
            <person name="Setubal J.C."/>
            <person name="Kitajima J.P."/>
        </authorList>
    </citation>
    <scope>NUCLEOTIDE SEQUENCE [LARGE SCALE GENOMIC DNA]</scope>
    <source>
        <strain evidence="14 15">306</strain>
    </source>
</reference>
<comment type="cofactor">
    <cofactor evidence="1 10">
        <name>Mg(2+)</name>
        <dbReference type="ChEBI" id="CHEBI:18420"/>
    </cofactor>
</comment>
<dbReference type="InterPro" id="IPR020821">
    <property type="entry name" value="ENPP1-3/EXOG-like_nuc-like"/>
</dbReference>
<dbReference type="PROSITE" id="PS01070">
    <property type="entry name" value="NUCLEASE_NON_SPEC"/>
    <property type="match status" value="1"/>
</dbReference>
<organism evidence="14 15">
    <name type="scientific">Xanthomonas axonopodis pv. citri (strain 306)</name>
    <dbReference type="NCBI Taxonomy" id="190486"/>
    <lineage>
        <taxon>Bacteria</taxon>
        <taxon>Pseudomonadati</taxon>
        <taxon>Pseudomonadota</taxon>
        <taxon>Gammaproteobacteria</taxon>
        <taxon>Lysobacterales</taxon>
        <taxon>Lysobacteraceae</taxon>
        <taxon>Xanthomonas</taxon>
    </lineage>
</organism>
<name>A0AAI8EUJ2_XANAC</name>
<evidence type="ECO:0000256" key="2">
    <source>
        <dbReference type="ARBA" id="ARBA00010052"/>
    </source>
</evidence>
<keyword evidence="6 10" id="KW-0378">Hydrolase</keyword>
<keyword evidence="4 9" id="KW-0479">Metal-binding</keyword>
<evidence type="ECO:0000256" key="7">
    <source>
        <dbReference type="ARBA" id="ARBA00022842"/>
    </source>
</evidence>
<feature type="domain" description="ENPP1-3/EXOG-like endonuclease/phosphodiesterase" evidence="12">
    <location>
        <begin position="85"/>
        <end position="274"/>
    </location>
</feature>
<evidence type="ECO:0000256" key="9">
    <source>
        <dbReference type="PIRSR" id="PIRSR640255-2"/>
    </source>
</evidence>
<feature type="active site" description="Proton acceptor" evidence="8">
    <location>
        <position position="149"/>
    </location>
</feature>
<sequence length="285" mass="30358">MSDAFCLAVICRTWRGHRSDIAHRHLPHSPWQASSAMSFFLRGCVALAVLCTTSVAAATTRCPTLYANGTPPSVSSTTRTTEICHTEYVLLASGVTKDPAYSAEHLTDQQVAGAEAIGRVGSFHDETGIPAADRSKSSDYTNTGYDRGHMTPAGDASTESSEKETFSMANVVPQDHKLNTGEWAHIEEQVRQLAKQHGELYVVTGPAFDSGTAPTIGTDKVVVPAYVWKAIYEPGVGAGAYLCVNDSSINCDVVSIDDLVVMTNVDPFPSLSASVKSHAIALVLP</sequence>
<dbReference type="SMART" id="SM00477">
    <property type="entry name" value="NUC"/>
    <property type="match status" value="1"/>
</dbReference>
<feature type="compositionally biased region" description="Basic and acidic residues" evidence="11">
    <location>
        <begin position="125"/>
        <end position="137"/>
    </location>
</feature>
<evidence type="ECO:0000256" key="4">
    <source>
        <dbReference type="ARBA" id="ARBA00022723"/>
    </source>
</evidence>
<evidence type="ECO:0000256" key="11">
    <source>
        <dbReference type="SAM" id="MobiDB-lite"/>
    </source>
</evidence>
<dbReference type="KEGG" id="xac:XAC4037"/>
<evidence type="ECO:0000256" key="6">
    <source>
        <dbReference type="ARBA" id="ARBA00022801"/>
    </source>
</evidence>
<dbReference type="PANTHER" id="PTHR13966">
    <property type="entry name" value="ENDONUCLEASE RELATED"/>
    <property type="match status" value="1"/>
</dbReference>
<dbReference type="GO" id="GO:0003676">
    <property type="term" value="F:nucleic acid binding"/>
    <property type="evidence" value="ECO:0007669"/>
    <property type="project" value="InterPro"/>
</dbReference>
<dbReference type="SMART" id="SM00892">
    <property type="entry name" value="Endonuclease_NS"/>
    <property type="match status" value="1"/>
</dbReference>
<keyword evidence="5 10" id="KW-0255">Endonuclease</keyword>
<feature type="binding site" evidence="9">
    <location>
        <position position="179"/>
    </location>
    <ligand>
        <name>Mg(2+)</name>
        <dbReference type="ChEBI" id="CHEBI:18420"/>
        <note>catalytic</note>
    </ligand>
</feature>
<dbReference type="InterPro" id="IPR001604">
    <property type="entry name" value="Endo_G_ENPP1-like_dom"/>
</dbReference>
<dbReference type="InterPro" id="IPR044929">
    <property type="entry name" value="DNA/RNA_non-sp_Endonuclease_sf"/>
</dbReference>
<gene>
    <name evidence="14" type="ordered locus">XAC4037</name>
</gene>
<comment type="similarity">
    <text evidence="2 10">Belongs to the DNA/RNA non-specific endonuclease family.</text>
</comment>
<dbReference type="Proteomes" id="UP000000576">
    <property type="component" value="Chromosome"/>
</dbReference>
<evidence type="ECO:0000313" key="14">
    <source>
        <dbReference type="EMBL" id="AAM38872.1"/>
    </source>
</evidence>
<dbReference type="InterPro" id="IPR044925">
    <property type="entry name" value="His-Me_finger_sf"/>
</dbReference>
<dbReference type="GO" id="GO:0016787">
    <property type="term" value="F:hydrolase activity"/>
    <property type="evidence" value="ECO:0007669"/>
    <property type="project" value="UniProtKB-KW"/>
</dbReference>
<protein>
    <recommendedName>
        <fullName evidence="10">Endonuclease</fullName>
        <ecNumber evidence="10">3.1.30.-</ecNumber>
    </recommendedName>
</protein>
<feature type="domain" description="DNA/RNA non-specific endonuclease/pyrophosphatase/phosphodiesterase" evidence="13">
    <location>
        <begin position="84"/>
        <end position="274"/>
    </location>
</feature>
<evidence type="ECO:0000256" key="3">
    <source>
        <dbReference type="ARBA" id="ARBA00022722"/>
    </source>
</evidence>
<dbReference type="GO" id="GO:0004519">
    <property type="term" value="F:endonuclease activity"/>
    <property type="evidence" value="ECO:0007669"/>
    <property type="project" value="UniProtKB-UniRule"/>
</dbReference>
<evidence type="ECO:0000256" key="1">
    <source>
        <dbReference type="ARBA" id="ARBA00001946"/>
    </source>
</evidence>
<dbReference type="SUPFAM" id="SSF54060">
    <property type="entry name" value="His-Me finger endonucleases"/>
    <property type="match status" value="1"/>
</dbReference>
<proteinExistence type="inferred from homology"/>
<evidence type="ECO:0000259" key="13">
    <source>
        <dbReference type="SMART" id="SM00892"/>
    </source>
</evidence>
<feature type="region of interest" description="Disordered" evidence="11">
    <location>
        <begin position="125"/>
        <end position="158"/>
    </location>
</feature>
<keyword evidence="3 10" id="KW-0540">Nuclease</keyword>
<accession>A0AAI8EUJ2</accession>
<evidence type="ECO:0000256" key="8">
    <source>
        <dbReference type="PIRSR" id="PIRSR640255-1"/>
    </source>
</evidence>
<dbReference type="InterPro" id="IPR040255">
    <property type="entry name" value="Non-specific_endonuclease"/>
</dbReference>
<dbReference type="PANTHER" id="PTHR13966:SF5">
    <property type="entry name" value="ENDONUCLEASE G, MITOCHONDRIAL"/>
    <property type="match status" value="1"/>
</dbReference>
<dbReference type="EC" id="3.1.30.-" evidence="10"/>
<evidence type="ECO:0000313" key="15">
    <source>
        <dbReference type="Proteomes" id="UP000000576"/>
    </source>
</evidence>
<dbReference type="Gene3D" id="3.40.570.10">
    <property type="entry name" value="Extracellular Endonuclease, subunit A"/>
    <property type="match status" value="1"/>
</dbReference>
<dbReference type="InterPro" id="IPR018524">
    <property type="entry name" value="DNA/RNA_endonuclease_AS"/>
</dbReference>
<evidence type="ECO:0000259" key="12">
    <source>
        <dbReference type="SMART" id="SM00477"/>
    </source>
</evidence>